<protein>
    <submittedName>
        <fullName evidence="1">Uncharacterized protein</fullName>
    </submittedName>
</protein>
<dbReference type="RefSeq" id="WP_381609987.1">
    <property type="nucleotide sequence ID" value="NZ_JBHTEB010000001.1"/>
</dbReference>
<dbReference type="Proteomes" id="UP001597023">
    <property type="component" value="Unassembled WGS sequence"/>
</dbReference>
<name>A0ABW2W937_9ACTN</name>
<dbReference type="EMBL" id="JBHTEB010000001">
    <property type="protein sequence ID" value="MFD0315983.1"/>
    <property type="molecule type" value="Genomic_DNA"/>
</dbReference>
<keyword evidence="2" id="KW-1185">Reference proteome</keyword>
<organism evidence="1 2">
    <name type="scientific">Streptomyces flavalbus</name>
    <dbReference type="NCBI Taxonomy" id="2665155"/>
    <lineage>
        <taxon>Bacteria</taxon>
        <taxon>Bacillati</taxon>
        <taxon>Actinomycetota</taxon>
        <taxon>Actinomycetes</taxon>
        <taxon>Kitasatosporales</taxon>
        <taxon>Streptomycetaceae</taxon>
        <taxon>Streptomyces</taxon>
    </lineage>
</organism>
<sequence length="109" mass="11759">MTDTLRLDEMALPLRALRMLAADFGHLSAPSVQVSTIYPERLELSFYDDLPGFEAWREALGVAPDAVTYREQSDGRTRVLRASVDYAGAVVCLTGYAQISAPVPVGGAA</sequence>
<accession>A0ABW2W937</accession>
<proteinExistence type="predicted"/>
<comment type="caution">
    <text evidence="1">The sequence shown here is derived from an EMBL/GenBank/DDBJ whole genome shotgun (WGS) entry which is preliminary data.</text>
</comment>
<gene>
    <name evidence="1" type="ORF">ACFQZ6_17505</name>
</gene>
<evidence type="ECO:0000313" key="2">
    <source>
        <dbReference type="Proteomes" id="UP001597023"/>
    </source>
</evidence>
<evidence type="ECO:0000313" key="1">
    <source>
        <dbReference type="EMBL" id="MFD0315983.1"/>
    </source>
</evidence>
<reference evidence="2" key="1">
    <citation type="journal article" date="2019" name="Int. J. Syst. Evol. Microbiol.">
        <title>The Global Catalogue of Microorganisms (GCM) 10K type strain sequencing project: providing services to taxonomists for standard genome sequencing and annotation.</title>
        <authorList>
            <consortium name="The Broad Institute Genomics Platform"/>
            <consortium name="The Broad Institute Genome Sequencing Center for Infectious Disease"/>
            <person name="Wu L."/>
            <person name="Ma J."/>
        </authorList>
    </citation>
    <scope>NUCLEOTIDE SEQUENCE [LARGE SCALE GENOMIC DNA]</scope>
    <source>
        <strain evidence="2">CGMCC 4.7400</strain>
    </source>
</reference>